<dbReference type="PANTHER" id="PTHR34598">
    <property type="entry name" value="BLL6449 PROTEIN"/>
    <property type="match status" value="1"/>
</dbReference>
<gene>
    <name evidence="3" type="ORF">CC86DRAFT_344076</name>
</gene>
<dbReference type="PANTHER" id="PTHR34598:SF3">
    <property type="entry name" value="OXIDOREDUCTASE AN1597"/>
    <property type="match status" value="1"/>
</dbReference>
<evidence type="ECO:0000313" key="4">
    <source>
        <dbReference type="Proteomes" id="UP000799424"/>
    </source>
</evidence>
<sequence>MRDTSQNLPSRDVVADINYFPALGTPILKSAWRTPHLNERTETTSPMLIRDIRASPKEFNLDTHGFQFISLPPKARVRREDDEETVKREYYPELEEIAKKLTGASTTHVFNHVIRAHSSPSDEGKQDAQGRWQSIPSSHAHVDYAATPGAIEGTKTELNLPSHIAHLFDTSWRFSFLGAWRPLKSVRRDPLAVCDATSVTEADYQVRLREFARTGNKSANYVMSHEGEEQRHEWWYMSEMQPDEMVVFKGYDTARDLAGWRCPHTAFRLEGSEGEEPRESIEARIVCFWE</sequence>
<evidence type="ECO:0000256" key="1">
    <source>
        <dbReference type="ARBA" id="ARBA00023002"/>
    </source>
</evidence>
<dbReference type="AlphaFoldDB" id="A0A6A7AC87"/>
<organism evidence="3 4">
    <name type="scientific">Ophiobolus disseminans</name>
    <dbReference type="NCBI Taxonomy" id="1469910"/>
    <lineage>
        <taxon>Eukaryota</taxon>
        <taxon>Fungi</taxon>
        <taxon>Dikarya</taxon>
        <taxon>Ascomycota</taxon>
        <taxon>Pezizomycotina</taxon>
        <taxon>Dothideomycetes</taxon>
        <taxon>Pleosporomycetidae</taxon>
        <taxon>Pleosporales</taxon>
        <taxon>Pleosporineae</taxon>
        <taxon>Phaeosphaeriaceae</taxon>
        <taxon>Ophiobolus</taxon>
    </lineage>
</organism>
<dbReference type="NCBIfam" id="NF041278">
    <property type="entry name" value="CmcJ_NvfI_EfuI"/>
    <property type="match status" value="1"/>
</dbReference>
<dbReference type="OrthoDB" id="412788at2759"/>
<keyword evidence="4" id="KW-1185">Reference proteome</keyword>
<name>A0A6A7AC87_9PLEO</name>
<dbReference type="Proteomes" id="UP000799424">
    <property type="component" value="Unassembled WGS sequence"/>
</dbReference>
<dbReference type="GO" id="GO:0016491">
    <property type="term" value="F:oxidoreductase activity"/>
    <property type="evidence" value="ECO:0007669"/>
    <property type="project" value="UniProtKB-KW"/>
</dbReference>
<comment type="similarity">
    <text evidence="2">Belongs to the asaB hydroxylase/desaturase family.</text>
</comment>
<keyword evidence="1" id="KW-0560">Oxidoreductase</keyword>
<dbReference type="InterPro" id="IPR044053">
    <property type="entry name" value="AsaB-like"/>
</dbReference>
<proteinExistence type="inferred from homology"/>
<accession>A0A6A7AC87</accession>
<dbReference type="EMBL" id="MU006219">
    <property type="protein sequence ID" value="KAF2830930.1"/>
    <property type="molecule type" value="Genomic_DNA"/>
</dbReference>
<evidence type="ECO:0000313" key="3">
    <source>
        <dbReference type="EMBL" id="KAF2830930.1"/>
    </source>
</evidence>
<evidence type="ECO:0008006" key="5">
    <source>
        <dbReference type="Google" id="ProtNLM"/>
    </source>
</evidence>
<evidence type="ECO:0000256" key="2">
    <source>
        <dbReference type="ARBA" id="ARBA00023604"/>
    </source>
</evidence>
<reference evidence="3" key="1">
    <citation type="journal article" date="2020" name="Stud. Mycol.">
        <title>101 Dothideomycetes genomes: a test case for predicting lifestyles and emergence of pathogens.</title>
        <authorList>
            <person name="Haridas S."/>
            <person name="Albert R."/>
            <person name="Binder M."/>
            <person name="Bloem J."/>
            <person name="Labutti K."/>
            <person name="Salamov A."/>
            <person name="Andreopoulos B."/>
            <person name="Baker S."/>
            <person name="Barry K."/>
            <person name="Bills G."/>
            <person name="Bluhm B."/>
            <person name="Cannon C."/>
            <person name="Castanera R."/>
            <person name="Culley D."/>
            <person name="Daum C."/>
            <person name="Ezra D."/>
            <person name="Gonzalez J."/>
            <person name="Henrissat B."/>
            <person name="Kuo A."/>
            <person name="Liang C."/>
            <person name="Lipzen A."/>
            <person name="Lutzoni F."/>
            <person name="Magnuson J."/>
            <person name="Mondo S."/>
            <person name="Nolan M."/>
            <person name="Ohm R."/>
            <person name="Pangilinan J."/>
            <person name="Park H.-J."/>
            <person name="Ramirez L."/>
            <person name="Alfaro M."/>
            <person name="Sun H."/>
            <person name="Tritt A."/>
            <person name="Yoshinaga Y."/>
            <person name="Zwiers L.-H."/>
            <person name="Turgeon B."/>
            <person name="Goodwin S."/>
            <person name="Spatafora J."/>
            <person name="Crous P."/>
            <person name="Grigoriev I."/>
        </authorList>
    </citation>
    <scope>NUCLEOTIDE SEQUENCE</scope>
    <source>
        <strain evidence="3">CBS 113818</strain>
    </source>
</reference>
<protein>
    <recommendedName>
        <fullName evidence="5">GA4 desaturase family protein</fullName>
    </recommendedName>
</protein>